<keyword evidence="1" id="KW-0812">Transmembrane</keyword>
<dbReference type="GO" id="GO:0042632">
    <property type="term" value="P:cholesterol homeostasis"/>
    <property type="evidence" value="ECO:0007669"/>
    <property type="project" value="TreeGrafter"/>
</dbReference>
<reference evidence="3 4" key="1">
    <citation type="submission" date="2014-10" db="EMBL/GenBank/DDBJ databases">
        <title>Draft genome of the hookworm Ancylostoma caninum.</title>
        <authorList>
            <person name="Mitreva M."/>
        </authorList>
    </citation>
    <scope>NUCLEOTIDE SEQUENCE [LARGE SCALE GENOMIC DNA]</scope>
    <source>
        <strain evidence="3 4">Baltimore</strain>
    </source>
</reference>
<dbReference type="GO" id="GO:0030299">
    <property type="term" value="P:intestinal cholesterol absorption"/>
    <property type="evidence" value="ECO:0007669"/>
    <property type="project" value="TreeGrafter"/>
</dbReference>
<accession>A0A368FDT1</accession>
<dbReference type="GO" id="GO:0015918">
    <property type="term" value="P:sterol transport"/>
    <property type="evidence" value="ECO:0007669"/>
    <property type="project" value="TreeGrafter"/>
</dbReference>
<sequence>LFIYSVLFSSIGVFSLYGIGTSKAALVVLVFVVLAVGVNRIFIIVQAYQRLEDTGGQSVEDRIARVCGQVMPSMLLSTLSESLCFFVGTFILIMYGFVTN</sequence>
<dbReference type="GO" id="GO:0015485">
    <property type="term" value="F:cholesterol binding"/>
    <property type="evidence" value="ECO:0007669"/>
    <property type="project" value="TreeGrafter"/>
</dbReference>
<dbReference type="GO" id="GO:0005886">
    <property type="term" value="C:plasma membrane"/>
    <property type="evidence" value="ECO:0007669"/>
    <property type="project" value="TreeGrafter"/>
</dbReference>
<organism evidence="3 4">
    <name type="scientific">Ancylostoma caninum</name>
    <name type="common">Dog hookworm</name>
    <dbReference type="NCBI Taxonomy" id="29170"/>
    <lineage>
        <taxon>Eukaryota</taxon>
        <taxon>Metazoa</taxon>
        <taxon>Ecdysozoa</taxon>
        <taxon>Nematoda</taxon>
        <taxon>Chromadorea</taxon>
        <taxon>Rhabditida</taxon>
        <taxon>Rhabditina</taxon>
        <taxon>Rhabditomorpha</taxon>
        <taxon>Strongyloidea</taxon>
        <taxon>Ancylostomatidae</taxon>
        <taxon>Ancylostomatinae</taxon>
        <taxon>Ancylostoma</taxon>
    </lineage>
</organism>
<comment type="caution">
    <text evidence="3">The sequence shown here is derived from an EMBL/GenBank/DDBJ whole genome shotgun (WGS) entry which is preliminary data.</text>
</comment>
<dbReference type="PANTHER" id="PTHR45727">
    <property type="entry name" value="NPC INTRACELLULAR CHOLESTEROL TRANSPORTER 1"/>
    <property type="match status" value="1"/>
</dbReference>
<dbReference type="InterPro" id="IPR000731">
    <property type="entry name" value="SSD"/>
</dbReference>
<evidence type="ECO:0000259" key="2">
    <source>
        <dbReference type="PROSITE" id="PS50156"/>
    </source>
</evidence>
<dbReference type="EMBL" id="JOJR01002170">
    <property type="protein sequence ID" value="RCN29030.1"/>
    <property type="molecule type" value="Genomic_DNA"/>
</dbReference>
<feature type="non-terminal residue" evidence="3">
    <location>
        <position position="100"/>
    </location>
</feature>
<dbReference type="Pfam" id="PF12349">
    <property type="entry name" value="Sterol-sensing"/>
    <property type="match status" value="1"/>
</dbReference>
<evidence type="ECO:0000256" key="1">
    <source>
        <dbReference type="SAM" id="Phobius"/>
    </source>
</evidence>
<dbReference type="PANTHER" id="PTHR45727:SF2">
    <property type="entry name" value="NPC INTRACELLULAR CHOLESTEROL TRANSPORTER 1"/>
    <property type="match status" value="1"/>
</dbReference>
<dbReference type="STRING" id="29170.A0A368FDT1"/>
<name>A0A368FDT1_ANCCA</name>
<dbReference type="Proteomes" id="UP000252519">
    <property type="component" value="Unassembled WGS sequence"/>
</dbReference>
<feature type="transmembrane region" description="Helical" evidence="1">
    <location>
        <begin position="24"/>
        <end position="43"/>
    </location>
</feature>
<dbReference type="Gene3D" id="1.20.1640.10">
    <property type="entry name" value="Multidrug efflux transporter AcrB transmembrane domain"/>
    <property type="match status" value="1"/>
</dbReference>
<evidence type="ECO:0000313" key="3">
    <source>
        <dbReference type="EMBL" id="RCN29030.1"/>
    </source>
</evidence>
<keyword evidence="1" id="KW-1133">Transmembrane helix</keyword>
<evidence type="ECO:0000313" key="4">
    <source>
        <dbReference type="Proteomes" id="UP000252519"/>
    </source>
</evidence>
<dbReference type="InterPro" id="IPR053958">
    <property type="entry name" value="HMGCR/SNAP/NPC1-like_SSD"/>
</dbReference>
<dbReference type="PROSITE" id="PS50156">
    <property type="entry name" value="SSD"/>
    <property type="match status" value="1"/>
</dbReference>
<feature type="non-terminal residue" evidence="3">
    <location>
        <position position="1"/>
    </location>
</feature>
<dbReference type="AlphaFoldDB" id="A0A368FDT1"/>
<proteinExistence type="predicted"/>
<feature type="domain" description="SSD" evidence="2">
    <location>
        <begin position="1"/>
        <end position="100"/>
    </location>
</feature>
<keyword evidence="1" id="KW-0472">Membrane</keyword>
<dbReference type="SUPFAM" id="SSF82866">
    <property type="entry name" value="Multidrug efflux transporter AcrB transmembrane domain"/>
    <property type="match status" value="1"/>
</dbReference>
<dbReference type="OrthoDB" id="5833275at2759"/>
<feature type="transmembrane region" description="Helical" evidence="1">
    <location>
        <begin position="75"/>
        <end position="98"/>
    </location>
</feature>
<protein>
    <recommendedName>
        <fullName evidence="2">SSD domain-containing protein</fullName>
    </recommendedName>
</protein>
<gene>
    <name evidence="3" type="ORF">ANCCAN_25214</name>
</gene>
<keyword evidence="4" id="KW-1185">Reference proteome</keyword>